<proteinExistence type="predicted"/>
<dbReference type="AlphaFoldDB" id="N1J941"/>
<feature type="region of interest" description="Disordered" evidence="1">
    <location>
        <begin position="46"/>
        <end position="151"/>
    </location>
</feature>
<feature type="region of interest" description="Disordered" evidence="1">
    <location>
        <begin position="499"/>
        <end position="528"/>
    </location>
</feature>
<gene>
    <name evidence="2" type="ORF">BGHDH14_bgh05478</name>
</gene>
<dbReference type="HOGENOM" id="CLU_496942_0_0_1"/>
<name>N1J941_BLUG1</name>
<accession>N1J941</accession>
<evidence type="ECO:0000313" key="2">
    <source>
        <dbReference type="EMBL" id="CCU74397.1"/>
    </source>
</evidence>
<dbReference type="EMBL" id="CAUH01000298">
    <property type="protein sequence ID" value="CCU74397.1"/>
    <property type="molecule type" value="Genomic_DNA"/>
</dbReference>
<evidence type="ECO:0000313" key="3">
    <source>
        <dbReference type="Proteomes" id="UP000015441"/>
    </source>
</evidence>
<evidence type="ECO:0000256" key="1">
    <source>
        <dbReference type="SAM" id="MobiDB-lite"/>
    </source>
</evidence>
<organism evidence="2 3">
    <name type="scientific">Blumeria graminis f. sp. hordei (strain DH14)</name>
    <name type="common">Barley powdery mildew</name>
    <name type="synonym">Oidium monilioides f. sp. hordei</name>
    <dbReference type="NCBI Taxonomy" id="546991"/>
    <lineage>
        <taxon>Eukaryota</taxon>
        <taxon>Fungi</taxon>
        <taxon>Dikarya</taxon>
        <taxon>Ascomycota</taxon>
        <taxon>Pezizomycotina</taxon>
        <taxon>Leotiomycetes</taxon>
        <taxon>Erysiphales</taxon>
        <taxon>Erysiphaceae</taxon>
        <taxon>Blumeria</taxon>
        <taxon>Blumeria hordei</taxon>
    </lineage>
</organism>
<dbReference type="OrthoDB" id="4927086at2759"/>
<feature type="region of interest" description="Disordered" evidence="1">
    <location>
        <begin position="237"/>
        <end position="259"/>
    </location>
</feature>
<feature type="compositionally biased region" description="Pro residues" evidence="1">
    <location>
        <begin position="503"/>
        <end position="514"/>
    </location>
</feature>
<keyword evidence="3" id="KW-1185">Reference proteome</keyword>
<reference evidence="2 3" key="1">
    <citation type="journal article" date="2010" name="Science">
        <title>Genome expansion and gene loss in powdery mildew fungi reveal tradeoffs in extreme parasitism.</title>
        <authorList>
            <person name="Spanu P.D."/>
            <person name="Abbott J.C."/>
            <person name="Amselem J."/>
            <person name="Burgis T.A."/>
            <person name="Soanes D.M."/>
            <person name="Stueber K."/>
            <person name="Ver Loren van Themaat E."/>
            <person name="Brown J.K.M."/>
            <person name="Butcher S.A."/>
            <person name="Gurr S.J."/>
            <person name="Lebrun M.-H."/>
            <person name="Ridout C.J."/>
            <person name="Schulze-Lefert P."/>
            <person name="Talbot N.J."/>
            <person name="Ahmadinejad N."/>
            <person name="Ametz C."/>
            <person name="Barton G.R."/>
            <person name="Benjdia M."/>
            <person name="Bidzinski P."/>
            <person name="Bindschedler L.V."/>
            <person name="Both M."/>
            <person name="Brewer M.T."/>
            <person name="Cadle-Davidson L."/>
            <person name="Cadle-Davidson M.M."/>
            <person name="Collemare J."/>
            <person name="Cramer R."/>
            <person name="Frenkel O."/>
            <person name="Godfrey D."/>
            <person name="Harriman J."/>
            <person name="Hoede C."/>
            <person name="King B.C."/>
            <person name="Klages S."/>
            <person name="Kleemann J."/>
            <person name="Knoll D."/>
            <person name="Koti P.S."/>
            <person name="Kreplak J."/>
            <person name="Lopez-Ruiz F.J."/>
            <person name="Lu X."/>
            <person name="Maekawa T."/>
            <person name="Mahanil S."/>
            <person name="Micali C."/>
            <person name="Milgroom M.G."/>
            <person name="Montana G."/>
            <person name="Noir S."/>
            <person name="O'Connell R.J."/>
            <person name="Oberhaensli S."/>
            <person name="Parlange F."/>
            <person name="Pedersen C."/>
            <person name="Quesneville H."/>
            <person name="Reinhardt R."/>
            <person name="Rott M."/>
            <person name="Sacristan S."/>
            <person name="Schmidt S.M."/>
            <person name="Schoen M."/>
            <person name="Skamnioti P."/>
            <person name="Sommer H."/>
            <person name="Stephens A."/>
            <person name="Takahara H."/>
            <person name="Thordal-Christensen H."/>
            <person name="Vigouroux M."/>
            <person name="Wessling R."/>
            <person name="Wicker T."/>
            <person name="Panstruga R."/>
        </authorList>
    </citation>
    <scope>NUCLEOTIDE SEQUENCE [LARGE SCALE GENOMIC DNA]</scope>
    <source>
        <strain evidence="2">DH14</strain>
    </source>
</reference>
<dbReference type="Proteomes" id="UP000015441">
    <property type="component" value="Unassembled WGS sequence"/>
</dbReference>
<sequence length="548" mass="58967">MPPGRRKIPTTLVSPARVVSRAVKRARPRPPLPTVQEEVILAAAAEKQQSPAEPIYMDSEDEFMDLGLETEFPSNSSSENLPLSPTPAPVSVTAALSHSQKKPLRRDSTQGLSSSIHASTEDNVATEKQPSSTLPRSSARTTARTIEHPSAAMTNNIAASLLAWQSAGAQHLRGLPPTIAADLKAIVTRSAARVIAGLPVFEQSQTAPNIKVGAQPAPQPEPPASSTYANAAKKNLSVPAHLPKATPRVTSPKKKNRPDSRVMIRLAPDHPLRFQDSLLVRTKLRSFLEKPELIKDIRSVPSGLAPVAPSSDQAPELMQAALALQPPQELCRSKDRKNEKISSSAQFPNMEELAAAKIDTKSIFSISWTRNSLASPEWEGTLRLVVAKPAADELLSSARLFARSAKIRPADNRPRLQVCQRCHGYHNINACTRRARCGLCASDSHKGPCTTPIKCLTCAGPHVASSTGCPARPFRANGVFVRPDKERMRVMRQEGHKSWLALNPPPPAPEPPAGSPSTQPSSTTIPTSILTIGSASRFAPLISLEESL</sequence>
<feature type="compositionally biased region" description="Low complexity" evidence="1">
    <location>
        <begin position="73"/>
        <end position="83"/>
    </location>
</feature>
<dbReference type="InParanoid" id="N1J941"/>
<feature type="compositionally biased region" description="Polar residues" evidence="1">
    <location>
        <begin position="109"/>
        <end position="144"/>
    </location>
</feature>
<protein>
    <submittedName>
        <fullName evidence="2">Putative effector protein</fullName>
    </submittedName>
</protein>
<comment type="caution">
    <text evidence="2">The sequence shown here is derived from an EMBL/GenBank/DDBJ whole genome shotgun (WGS) entry which is preliminary data.</text>
</comment>
<feature type="compositionally biased region" description="Low complexity" evidence="1">
    <location>
        <begin position="515"/>
        <end position="528"/>
    </location>
</feature>